<dbReference type="EMBL" id="MHOH01000012">
    <property type="protein sequence ID" value="OGZ60807.1"/>
    <property type="molecule type" value="Genomic_DNA"/>
</dbReference>
<sequence>MSRKNRRRRSKPVPVEIIKTRHHFRPRSRGGMDDLPNEAGIDDKALHHPYHTLFGNLRSNEVILLLLFSFETFCPYMEKMESKTKDNRRGFIARMRAWDTMFGECDNWAPLIVQRENMKLAIAKVVKEFVQTKEDRKLVMRALWKGMNENILSSEEFCNYRKTLRARTQ</sequence>
<evidence type="ECO:0000313" key="1">
    <source>
        <dbReference type="EMBL" id="OGZ60807.1"/>
    </source>
</evidence>
<dbReference type="Proteomes" id="UP000178835">
    <property type="component" value="Unassembled WGS sequence"/>
</dbReference>
<reference evidence="1 2" key="1">
    <citation type="journal article" date="2016" name="Nat. Commun.">
        <title>Thousands of microbial genomes shed light on interconnected biogeochemical processes in an aquifer system.</title>
        <authorList>
            <person name="Anantharaman K."/>
            <person name="Brown C.T."/>
            <person name="Hug L.A."/>
            <person name="Sharon I."/>
            <person name="Castelle C.J."/>
            <person name="Probst A.J."/>
            <person name="Thomas B.C."/>
            <person name="Singh A."/>
            <person name="Wilkins M.J."/>
            <person name="Karaoz U."/>
            <person name="Brodie E.L."/>
            <person name="Williams K.H."/>
            <person name="Hubbard S.S."/>
            <person name="Banfield J.F."/>
        </authorList>
    </citation>
    <scope>NUCLEOTIDE SEQUENCE [LARGE SCALE GENOMIC DNA]</scope>
</reference>
<gene>
    <name evidence="1" type="ORF">A2919_01340</name>
</gene>
<name>A0A1G2HE92_9BACT</name>
<dbReference type="AlphaFoldDB" id="A0A1G2HE92"/>
<proteinExistence type="predicted"/>
<comment type="caution">
    <text evidence="1">The sequence shown here is derived from an EMBL/GenBank/DDBJ whole genome shotgun (WGS) entry which is preliminary data.</text>
</comment>
<protein>
    <submittedName>
        <fullName evidence="1">Uncharacterized protein</fullName>
    </submittedName>
</protein>
<organism evidence="1 2">
    <name type="scientific">Candidatus Spechtbacteria bacterium RIFCSPLOWO2_01_FULL_43_12</name>
    <dbReference type="NCBI Taxonomy" id="1802162"/>
    <lineage>
        <taxon>Bacteria</taxon>
        <taxon>Candidatus Spechtiibacteriota</taxon>
    </lineage>
</organism>
<evidence type="ECO:0000313" key="2">
    <source>
        <dbReference type="Proteomes" id="UP000178835"/>
    </source>
</evidence>
<accession>A0A1G2HE92</accession>